<organism evidence="2 3">
    <name type="scientific">Enterocloster bolteae</name>
    <dbReference type="NCBI Taxonomy" id="208479"/>
    <lineage>
        <taxon>Bacteria</taxon>
        <taxon>Bacillati</taxon>
        <taxon>Bacillota</taxon>
        <taxon>Clostridia</taxon>
        <taxon>Lachnospirales</taxon>
        <taxon>Lachnospiraceae</taxon>
        <taxon>Enterocloster</taxon>
    </lineage>
</organism>
<feature type="transmembrane region" description="Helical" evidence="1">
    <location>
        <begin position="12"/>
        <end position="37"/>
    </location>
</feature>
<name>A0A412Z8F3_9FIRM</name>
<accession>A0A412Z8F3</accession>
<dbReference type="RefSeq" id="WP_118018713.1">
    <property type="nucleotide sequence ID" value="NZ_CAUHGS010000003.1"/>
</dbReference>
<dbReference type="AlphaFoldDB" id="A0A412Z8F3"/>
<dbReference type="Proteomes" id="UP000284543">
    <property type="component" value="Unassembled WGS sequence"/>
</dbReference>
<protein>
    <submittedName>
        <fullName evidence="2">Uncharacterized protein</fullName>
    </submittedName>
</protein>
<keyword evidence="1" id="KW-0472">Membrane</keyword>
<comment type="caution">
    <text evidence="2">The sequence shown here is derived from an EMBL/GenBank/DDBJ whole genome shotgun (WGS) entry which is preliminary data.</text>
</comment>
<gene>
    <name evidence="2" type="ORF">DWW02_11140</name>
</gene>
<evidence type="ECO:0000313" key="2">
    <source>
        <dbReference type="EMBL" id="RGV76317.1"/>
    </source>
</evidence>
<evidence type="ECO:0000313" key="3">
    <source>
        <dbReference type="Proteomes" id="UP000284543"/>
    </source>
</evidence>
<keyword evidence="1" id="KW-0812">Transmembrane</keyword>
<proteinExistence type="predicted"/>
<keyword evidence="1" id="KW-1133">Transmembrane helix</keyword>
<dbReference type="EMBL" id="QRZM01000004">
    <property type="protein sequence ID" value="RGV76317.1"/>
    <property type="molecule type" value="Genomic_DNA"/>
</dbReference>
<sequence length="324" mass="36878">MDRPKDRFIHQSAFLFYFFMTAGVLIVAAGSLLQHYFALRHPVFIPMHIELEMYWDGGMDGDTMGSMDGNADVDAESPAGEDRYVWKEFPIYYIQDSEDTSKVAEITFPQLEGIGEYWMTPYDGAGGLFQSYSGSVQDGRYQFKQLFVKMMLPARSLGARGITLDTIKVRYGDGAEEVVSIGQIILTLDKPMEYVTVTGGSSSSDGTSMTRYLVQRDCRLEGFEIQNPEQVRGEFKVTVDGTDIWEWEPAAMTEGDTFLVESTWRGTGDIREQFEPYTALIQWKCSDGSGGESWFTTNLDRQNNRNTDRFKQTYRYLKERGIKP</sequence>
<evidence type="ECO:0000256" key="1">
    <source>
        <dbReference type="SAM" id="Phobius"/>
    </source>
</evidence>
<reference evidence="2 3" key="1">
    <citation type="submission" date="2018-08" db="EMBL/GenBank/DDBJ databases">
        <title>A genome reference for cultivated species of the human gut microbiota.</title>
        <authorList>
            <person name="Zou Y."/>
            <person name="Xue W."/>
            <person name="Luo G."/>
        </authorList>
    </citation>
    <scope>NUCLEOTIDE SEQUENCE [LARGE SCALE GENOMIC DNA]</scope>
    <source>
        <strain evidence="2 3">AF14-18</strain>
    </source>
</reference>